<evidence type="ECO:0000256" key="6">
    <source>
        <dbReference type="ARBA" id="ARBA00023002"/>
    </source>
</evidence>
<comment type="cofactor">
    <cofactor evidence="1">
        <name>heme</name>
        <dbReference type="ChEBI" id="CHEBI:30413"/>
    </cofactor>
</comment>
<dbReference type="SUPFAM" id="SSF48264">
    <property type="entry name" value="Cytochrome P450"/>
    <property type="match status" value="1"/>
</dbReference>
<evidence type="ECO:0008006" key="11">
    <source>
        <dbReference type="Google" id="ProtNLM"/>
    </source>
</evidence>
<evidence type="ECO:0000313" key="10">
    <source>
        <dbReference type="Proteomes" id="UP001590951"/>
    </source>
</evidence>
<evidence type="ECO:0000256" key="3">
    <source>
        <dbReference type="ARBA" id="ARBA00010617"/>
    </source>
</evidence>
<keyword evidence="7" id="KW-0408">Iron</keyword>
<dbReference type="PRINTS" id="PR00465">
    <property type="entry name" value="EP450IV"/>
</dbReference>
<evidence type="ECO:0000256" key="1">
    <source>
        <dbReference type="ARBA" id="ARBA00001971"/>
    </source>
</evidence>
<keyword evidence="8" id="KW-0503">Monooxygenase</keyword>
<evidence type="ECO:0000313" key="9">
    <source>
        <dbReference type="EMBL" id="KAL2050113.1"/>
    </source>
</evidence>
<evidence type="ECO:0000256" key="5">
    <source>
        <dbReference type="ARBA" id="ARBA00022723"/>
    </source>
</evidence>
<dbReference type="Pfam" id="PF00067">
    <property type="entry name" value="p450"/>
    <property type="match status" value="1"/>
</dbReference>
<accession>A0ABR4AWR7</accession>
<comment type="similarity">
    <text evidence="3">Belongs to the cytochrome P450 family.</text>
</comment>
<comment type="pathway">
    <text evidence="2">Secondary metabolite biosynthesis.</text>
</comment>
<proteinExistence type="inferred from homology"/>
<evidence type="ECO:0000256" key="2">
    <source>
        <dbReference type="ARBA" id="ARBA00005179"/>
    </source>
</evidence>
<organism evidence="9 10">
    <name type="scientific">Lepraria finkii</name>
    <dbReference type="NCBI Taxonomy" id="1340010"/>
    <lineage>
        <taxon>Eukaryota</taxon>
        <taxon>Fungi</taxon>
        <taxon>Dikarya</taxon>
        <taxon>Ascomycota</taxon>
        <taxon>Pezizomycotina</taxon>
        <taxon>Lecanoromycetes</taxon>
        <taxon>OSLEUM clade</taxon>
        <taxon>Lecanoromycetidae</taxon>
        <taxon>Lecanorales</taxon>
        <taxon>Lecanorineae</taxon>
        <taxon>Stereocaulaceae</taxon>
        <taxon>Lepraria</taxon>
    </lineage>
</organism>
<evidence type="ECO:0000256" key="7">
    <source>
        <dbReference type="ARBA" id="ARBA00023004"/>
    </source>
</evidence>
<keyword evidence="10" id="KW-1185">Reference proteome</keyword>
<dbReference type="PANTHER" id="PTHR24305:SF107">
    <property type="entry name" value="P450, PUTATIVE (EUROFUNG)-RELATED"/>
    <property type="match status" value="1"/>
</dbReference>
<keyword evidence="4" id="KW-0349">Heme</keyword>
<dbReference type="InterPro" id="IPR001128">
    <property type="entry name" value="Cyt_P450"/>
</dbReference>
<dbReference type="Gene3D" id="1.10.630.10">
    <property type="entry name" value="Cytochrome P450"/>
    <property type="match status" value="1"/>
</dbReference>
<dbReference type="PANTHER" id="PTHR24305">
    <property type="entry name" value="CYTOCHROME P450"/>
    <property type="match status" value="1"/>
</dbReference>
<evidence type="ECO:0000256" key="8">
    <source>
        <dbReference type="ARBA" id="ARBA00023033"/>
    </source>
</evidence>
<gene>
    <name evidence="9" type="ORF">ABVK25_009616</name>
</gene>
<keyword evidence="6" id="KW-0560">Oxidoreductase</keyword>
<keyword evidence="5" id="KW-0479">Metal-binding</keyword>
<dbReference type="EMBL" id="JBHFEH010000052">
    <property type="protein sequence ID" value="KAL2050113.1"/>
    <property type="molecule type" value="Genomic_DNA"/>
</dbReference>
<dbReference type="InterPro" id="IPR002403">
    <property type="entry name" value="Cyt_P450_E_grp-IV"/>
</dbReference>
<protein>
    <recommendedName>
        <fullName evidence="11">Cytochrome P450</fullName>
    </recommendedName>
</protein>
<reference evidence="9 10" key="1">
    <citation type="submission" date="2024-09" db="EMBL/GenBank/DDBJ databases">
        <title>Rethinking Asexuality: The Enigmatic Case of Functional Sexual Genes in Lepraria (Stereocaulaceae).</title>
        <authorList>
            <person name="Doellman M."/>
            <person name="Sun Y."/>
            <person name="Barcenas-Pena A."/>
            <person name="Lumbsch H.T."/>
            <person name="Grewe F."/>
        </authorList>
    </citation>
    <scope>NUCLEOTIDE SEQUENCE [LARGE SCALE GENOMIC DNA]</scope>
    <source>
        <strain evidence="9 10">Grewe 0041</strain>
    </source>
</reference>
<dbReference type="Proteomes" id="UP001590951">
    <property type="component" value="Unassembled WGS sequence"/>
</dbReference>
<sequence length="112" mass="12788">MHRNPEFWPQPDTFLPERWPVAAGDTLAPAKGSWRPFEYGPRNCSGQELAIIEMKIVLVMALQAFDFEAAYEELDRLTPIAGRRTVNGERAYQAQLAQPRGDFPCRIKLARK</sequence>
<name>A0ABR4AWR7_9LECA</name>
<dbReference type="InterPro" id="IPR036396">
    <property type="entry name" value="Cyt_P450_sf"/>
</dbReference>
<evidence type="ECO:0000256" key="4">
    <source>
        <dbReference type="ARBA" id="ARBA00022617"/>
    </source>
</evidence>
<dbReference type="InterPro" id="IPR050121">
    <property type="entry name" value="Cytochrome_P450_monoxygenase"/>
</dbReference>
<comment type="caution">
    <text evidence="9">The sequence shown here is derived from an EMBL/GenBank/DDBJ whole genome shotgun (WGS) entry which is preliminary data.</text>
</comment>